<feature type="compositionally biased region" description="Acidic residues" evidence="4">
    <location>
        <begin position="935"/>
        <end position="964"/>
    </location>
</feature>
<keyword evidence="2" id="KW-0238">DNA-binding</keyword>
<feature type="region of interest" description="Disordered" evidence="4">
    <location>
        <begin position="826"/>
        <end position="1036"/>
    </location>
</feature>
<dbReference type="GO" id="GO:0003700">
    <property type="term" value="F:DNA-binding transcription factor activity"/>
    <property type="evidence" value="ECO:0007669"/>
    <property type="project" value="TreeGrafter"/>
</dbReference>
<feature type="compositionally biased region" description="Acidic residues" evidence="4">
    <location>
        <begin position="293"/>
        <end position="328"/>
    </location>
</feature>
<dbReference type="GO" id="GO:0000976">
    <property type="term" value="F:transcription cis-regulatory region binding"/>
    <property type="evidence" value="ECO:0007669"/>
    <property type="project" value="TreeGrafter"/>
</dbReference>
<reference evidence="7 8" key="1">
    <citation type="submission" date="2016-10" db="EMBL/GenBank/DDBJ databases">
        <authorList>
            <person name="Varghese N."/>
        </authorList>
    </citation>
    <scope>NUCLEOTIDE SEQUENCE [LARGE SCALE GENOMIC DNA]</scope>
</reference>
<gene>
    <name evidence="7" type="ORF">ZT1A5_G6970</name>
</gene>
<feature type="compositionally biased region" description="Acidic residues" evidence="4">
    <location>
        <begin position="902"/>
        <end position="914"/>
    </location>
</feature>
<evidence type="ECO:0000259" key="6">
    <source>
        <dbReference type="PROSITE" id="PS51294"/>
    </source>
</evidence>
<dbReference type="InterPro" id="IPR017930">
    <property type="entry name" value="Myb_dom"/>
</dbReference>
<organism evidence="7 8">
    <name type="scientific">Zymoseptoria tritici ST99CH_1A5</name>
    <dbReference type="NCBI Taxonomy" id="1276529"/>
    <lineage>
        <taxon>Eukaryota</taxon>
        <taxon>Fungi</taxon>
        <taxon>Dikarya</taxon>
        <taxon>Ascomycota</taxon>
        <taxon>Pezizomycotina</taxon>
        <taxon>Dothideomycetes</taxon>
        <taxon>Dothideomycetidae</taxon>
        <taxon>Mycosphaerellales</taxon>
        <taxon>Mycosphaerellaceae</taxon>
        <taxon>Zymoseptoria</taxon>
    </lineage>
</organism>
<dbReference type="AlphaFoldDB" id="A0A1Y6LPZ6"/>
<dbReference type="InterPro" id="IPR001005">
    <property type="entry name" value="SANT/Myb"/>
</dbReference>
<accession>A0A1Y6LPZ6</accession>
<dbReference type="Proteomes" id="UP000215453">
    <property type="component" value="Chromosome 6"/>
</dbReference>
<evidence type="ECO:0000256" key="4">
    <source>
        <dbReference type="SAM" id="MobiDB-lite"/>
    </source>
</evidence>
<dbReference type="Gene3D" id="1.10.10.60">
    <property type="entry name" value="Homeodomain-like"/>
    <property type="match status" value="2"/>
</dbReference>
<dbReference type="PROSITE" id="PS50090">
    <property type="entry name" value="MYB_LIKE"/>
    <property type="match status" value="2"/>
</dbReference>
<evidence type="ECO:0000256" key="2">
    <source>
        <dbReference type="ARBA" id="ARBA00023125"/>
    </source>
</evidence>
<feature type="compositionally biased region" description="Basic and acidic residues" evidence="4">
    <location>
        <begin position="25"/>
        <end position="51"/>
    </location>
</feature>
<feature type="region of interest" description="Disordered" evidence="4">
    <location>
        <begin position="90"/>
        <end position="452"/>
    </location>
</feature>
<dbReference type="PROSITE" id="PS51294">
    <property type="entry name" value="HTH_MYB"/>
    <property type="match status" value="1"/>
</dbReference>
<name>A0A1Y6LPZ6_ZYMTR</name>
<feature type="domain" description="Myb-like" evidence="5">
    <location>
        <begin position="589"/>
        <end position="660"/>
    </location>
</feature>
<dbReference type="PANTHER" id="PTHR46380:SF2">
    <property type="entry name" value="CYCLIN-D-BINDING MYB-LIKE TRANSCRIPTION FACTOR 1"/>
    <property type="match status" value="1"/>
</dbReference>
<evidence type="ECO:0000256" key="3">
    <source>
        <dbReference type="ARBA" id="ARBA00023242"/>
    </source>
</evidence>
<feature type="domain" description="HTH myb-type" evidence="6">
    <location>
        <begin position="542"/>
        <end position="590"/>
    </location>
</feature>
<feature type="compositionally biased region" description="Basic residues" evidence="4">
    <location>
        <begin position="179"/>
        <end position="188"/>
    </location>
</feature>
<evidence type="ECO:0000256" key="1">
    <source>
        <dbReference type="ARBA" id="ARBA00004123"/>
    </source>
</evidence>
<dbReference type="CDD" id="cd00167">
    <property type="entry name" value="SANT"/>
    <property type="match status" value="1"/>
</dbReference>
<feature type="domain" description="Myb-like" evidence="5">
    <location>
        <begin position="542"/>
        <end position="586"/>
    </location>
</feature>
<dbReference type="InterPro" id="IPR009057">
    <property type="entry name" value="Homeodomain-like_sf"/>
</dbReference>
<evidence type="ECO:0008006" key="9">
    <source>
        <dbReference type="Google" id="ProtNLM"/>
    </source>
</evidence>
<dbReference type="SUPFAM" id="SSF46689">
    <property type="entry name" value="Homeodomain-like"/>
    <property type="match status" value="1"/>
</dbReference>
<dbReference type="Pfam" id="PF13921">
    <property type="entry name" value="Myb_DNA-bind_6"/>
    <property type="match status" value="1"/>
</dbReference>
<feature type="compositionally biased region" description="Basic and acidic residues" evidence="4">
    <location>
        <begin position="854"/>
        <end position="869"/>
    </location>
</feature>
<comment type="subcellular location">
    <subcellularLocation>
        <location evidence="1">Nucleus</location>
    </subcellularLocation>
</comment>
<evidence type="ECO:0000313" key="8">
    <source>
        <dbReference type="Proteomes" id="UP000215453"/>
    </source>
</evidence>
<keyword evidence="3" id="KW-0539">Nucleus</keyword>
<evidence type="ECO:0000313" key="7">
    <source>
        <dbReference type="EMBL" id="SMY25528.1"/>
    </source>
</evidence>
<proteinExistence type="predicted"/>
<sequence length="1036" mass="116260">MGNESSQMQQPAASQLPAQSVAIDTKPHQNDSEMEAAAERERSQAEIDRAQDSFIEQLINAQPGDKITKDKDLESRARIRQALAERLELAEGQLRRLNKKSKSSSQSSSLTPGQTRIAERSQARTEKITAAMAKWDRDTAKIARKQERASHSGTATEMAQEDQGDYNETAETKENSFVKSKKRGTKAKKQTEATLPVLETNAPKEKKRKRKRSQGQDEGHRPASNALARGTTNAAVEQAAESEAERDEPDAKAAEPDVESAEPAVEPKKPDAQSEKLDAQSEEPDAQSGELDAQSEEPDAQPEEPDAEPDTETDAEMGAEGEQPEEESVPQNAGAEIPTPPESDHESPNAIASDDPASTQTDAPEAMSLGETVSEQADKKEKKPKRKRARSSAVNASGEEPEPSRKRVRKSQHRADDEEEFAPPAASDVEQADRESTRNTKRHSTPSESTKLANHDIAAQMKWSERPSTSAGPFTAAEKAIADRVFNEVLRREHLSDAELRLKVKDWRNVGAFRVELEAALPSRPKASIRKFCQRKYHMNERGPWTAEQDEALRNAYANYPGEWTKLSDLVDRHPGDCKDRWTLHLQYGDKRETGPWSKDEEQKLMLAVKECISTIKKTSPDRANDREYLESMISWKVVSEKLGLARSTKTCREKFEKMKKRREQAKARQADEKKEFSKKYAAGVKAVEKFEIGDFYDVFTEIHESFEDVDKEYHNQINVVYSVTAMKNPASRFNLTARSKAIRRVALETALKDWKIDSKKFKRRLDQAETPPAQAKVLARWIEKQYKGRLHAMARTYMTDYIGKDVYEIINMKKERKWKYRKDLAKRAKTKGGQAKSKILSKELVEDSSDDEYLMRRPEEGDVNRDPDSSGDDVPPLSPPIREWRPSVEPAAPDAPVPPDADTEVDEDDEDPEGDFKRILDSDVEEKTHKSSSEVEDEDEDEDDDEDDDEEEGEGEGDGESEENVVPFAKQEPKSDDADVNMDEIPASQVTPPAAKHDAKPLPSPTTRRLSHALSGTPKLAPKDFSKRCRKAGRA</sequence>
<dbReference type="GO" id="GO:0005634">
    <property type="term" value="C:nucleus"/>
    <property type="evidence" value="ECO:0007669"/>
    <property type="project" value="UniProtKB-SubCell"/>
</dbReference>
<feature type="compositionally biased region" description="Basic and acidic residues" evidence="4">
    <location>
        <begin position="915"/>
        <end position="934"/>
    </location>
</feature>
<feature type="compositionally biased region" description="Basic and acidic residues" evidence="4">
    <location>
        <begin position="134"/>
        <end position="150"/>
    </location>
</feature>
<feature type="compositionally biased region" description="Low complexity" evidence="4">
    <location>
        <begin position="1"/>
        <end position="22"/>
    </location>
</feature>
<dbReference type="PANTHER" id="PTHR46380">
    <property type="entry name" value="CYCLIN-D-BINDING MYB-LIKE TRANSCRIPTION FACTOR 1"/>
    <property type="match status" value="1"/>
</dbReference>
<feature type="compositionally biased region" description="Basic and acidic residues" evidence="4">
    <location>
        <begin position="265"/>
        <end position="279"/>
    </location>
</feature>
<dbReference type="EMBL" id="LT882681">
    <property type="protein sequence ID" value="SMY25528.1"/>
    <property type="molecule type" value="Genomic_DNA"/>
</dbReference>
<protein>
    <recommendedName>
        <fullName evidence="9">Myb-like domain-containing protein</fullName>
    </recommendedName>
</protein>
<feature type="region of interest" description="Disordered" evidence="4">
    <location>
        <begin position="1"/>
        <end position="53"/>
    </location>
</feature>
<feature type="compositionally biased region" description="Basic and acidic residues" evidence="4">
    <location>
        <begin position="117"/>
        <end position="127"/>
    </location>
</feature>
<dbReference type="InterPro" id="IPR051651">
    <property type="entry name" value="DMTF1_DNA-bind_reg"/>
</dbReference>
<evidence type="ECO:0000259" key="5">
    <source>
        <dbReference type="PROSITE" id="PS50090"/>
    </source>
</evidence>
<dbReference type="SMART" id="SM00717">
    <property type="entry name" value="SANT"/>
    <property type="match status" value="2"/>
</dbReference>